<sequence length="329" mass="37025">MAFRYVTRSISRATAMLFPEEPRGAYLCGNFDLATLVEERANHTNPYLKNKDVGHGKVFEGKIEVEAELVKTLSEAESDPLDEVNKVPKEVEESEEVEVAHIARPMKHGHGFESKKDGEGDEKISKKRKVREDSTSKIVSFVQEELPTTDYQTENDEEQHHTGGNATEDSQGLRTSAIFPRRISRNNNDDAKHIQEPIHQNQPKNKRPPRGKKKGKGRKRRSDPNKSSHYGQPTYQEIEGEESQATNKLKKQPPNPNAEFLPSALAKFHAQIDSTVSVAGNNTFISAEQEPNLSPKDTEQKKTFPNPTVPPASLYRTFTSLENQTDDTH</sequence>
<dbReference type="AlphaFoldDB" id="A0AAW0AMN9"/>
<gene>
    <name evidence="2" type="ORF">VNI00_019435</name>
</gene>
<reference evidence="2 3" key="1">
    <citation type="submission" date="2024-01" db="EMBL/GenBank/DDBJ databases">
        <title>A draft genome for a cacao thread blight-causing isolate of Paramarasmius palmivorus.</title>
        <authorList>
            <person name="Baruah I.K."/>
            <person name="Bukari Y."/>
            <person name="Amoako-Attah I."/>
            <person name="Meinhardt L.W."/>
            <person name="Bailey B.A."/>
            <person name="Cohen S.P."/>
        </authorList>
    </citation>
    <scope>NUCLEOTIDE SEQUENCE [LARGE SCALE GENOMIC DNA]</scope>
    <source>
        <strain evidence="2 3">GH-12</strain>
    </source>
</reference>
<protein>
    <submittedName>
        <fullName evidence="2">Uncharacterized protein</fullName>
    </submittedName>
</protein>
<evidence type="ECO:0000256" key="1">
    <source>
        <dbReference type="SAM" id="MobiDB-lite"/>
    </source>
</evidence>
<accession>A0AAW0AMN9</accession>
<dbReference type="Proteomes" id="UP001383192">
    <property type="component" value="Unassembled WGS sequence"/>
</dbReference>
<evidence type="ECO:0000313" key="3">
    <source>
        <dbReference type="Proteomes" id="UP001383192"/>
    </source>
</evidence>
<feature type="compositionally biased region" description="Basic and acidic residues" evidence="1">
    <location>
        <begin position="187"/>
        <end position="196"/>
    </location>
</feature>
<feature type="compositionally biased region" description="Polar residues" evidence="1">
    <location>
        <begin position="225"/>
        <end position="235"/>
    </location>
</feature>
<feature type="compositionally biased region" description="Basic and acidic residues" evidence="1">
    <location>
        <begin position="110"/>
        <end position="135"/>
    </location>
</feature>
<organism evidence="2 3">
    <name type="scientific">Paramarasmius palmivorus</name>
    <dbReference type="NCBI Taxonomy" id="297713"/>
    <lineage>
        <taxon>Eukaryota</taxon>
        <taxon>Fungi</taxon>
        <taxon>Dikarya</taxon>
        <taxon>Basidiomycota</taxon>
        <taxon>Agaricomycotina</taxon>
        <taxon>Agaricomycetes</taxon>
        <taxon>Agaricomycetidae</taxon>
        <taxon>Agaricales</taxon>
        <taxon>Marasmiineae</taxon>
        <taxon>Marasmiaceae</taxon>
        <taxon>Paramarasmius</taxon>
    </lineage>
</organism>
<feature type="region of interest" description="Disordered" evidence="1">
    <location>
        <begin position="285"/>
        <end position="329"/>
    </location>
</feature>
<evidence type="ECO:0000313" key="2">
    <source>
        <dbReference type="EMBL" id="KAK7014073.1"/>
    </source>
</evidence>
<feature type="compositionally biased region" description="Polar residues" evidence="1">
    <location>
        <begin position="162"/>
        <end position="174"/>
    </location>
</feature>
<dbReference type="EMBL" id="JAYKXP010000378">
    <property type="protein sequence ID" value="KAK7014073.1"/>
    <property type="molecule type" value="Genomic_DNA"/>
</dbReference>
<feature type="region of interest" description="Disordered" evidence="1">
    <location>
        <begin position="101"/>
        <end position="260"/>
    </location>
</feature>
<comment type="caution">
    <text evidence="2">The sequence shown here is derived from an EMBL/GenBank/DDBJ whole genome shotgun (WGS) entry which is preliminary data.</text>
</comment>
<proteinExistence type="predicted"/>
<feature type="compositionally biased region" description="Basic residues" evidence="1">
    <location>
        <begin position="204"/>
        <end position="221"/>
    </location>
</feature>
<name>A0AAW0AMN9_9AGAR</name>
<keyword evidence="3" id="KW-1185">Reference proteome</keyword>